<protein>
    <submittedName>
        <fullName evidence="2">Uncharacterized protein</fullName>
    </submittedName>
</protein>
<name>A0A318HVG4_9BACT</name>
<sequence>MRRYVIPRIACTNLASEFQLLAGSPGDGDNEDFKPGGSGGNKDGGCCNSGCAKEGLIDDYDN</sequence>
<gene>
    <name evidence="2" type="ORF">EJ73_01199</name>
</gene>
<dbReference type="RefSeq" id="WP_025816393.1">
    <property type="nucleotide sequence ID" value="NZ_BAIZ01000024.1"/>
</dbReference>
<feature type="region of interest" description="Disordered" evidence="1">
    <location>
        <begin position="22"/>
        <end position="45"/>
    </location>
</feature>
<reference evidence="2 3" key="1">
    <citation type="submission" date="2018-05" db="EMBL/GenBank/DDBJ databases">
        <title>Genomic Encyclopedia of Type Strains, Phase I: the one thousand microbial genomes (KMG-I) project.</title>
        <authorList>
            <person name="Kyrpides N."/>
        </authorList>
    </citation>
    <scope>NUCLEOTIDE SEQUENCE [LARGE SCALE GENOMIC DNA]</scope>
    <source>
        <strain evidence="2 3">DSM 15611</strain>
    </source>
</reference>
<comment type="caution">
    <text evidence="2">The sequence shown here is derived from an EMBL/GenBank/DDBJ whole genome shotgun (WGS) entry which is preliminary data.</text>
</comment>
<proteinExistence type="predicted"/>
<evidence type="ECO:0000256" key="1">
    <source>
        <dbReference type="SAM" id="MobiDB-lite"/>
    </source>
</evidence>
<evidence type="ECO:0000313" key="3">
    <source>
        <dbReference type="Proteomes" id="UP000248314"/>
    </source>
</evidence>
<evidence type="ECO:0000313" key="2">
    <source>
        <dbReference type="EMBL" id="PXX22438.1"/>
    </source>
</evidence>
<organism evidence="2 3">
    <name type="scientific">Hoylesella shahii DSM 15611 = JCM 12083</name>
    <dbReference type="NCBI Taxonomy" id="1122991"/>
    <lineage>
        <taxon>Bacteria</taxon>
        <taxon>Pseudomonadati</taxon>
        <taxon>Bacteroidota</taxon>
        <taxon>Bacteroidia</taxon>
        <taxon>Bacteroidales</taxon>
        <taxon>Prevotellaceae</taxon>
        <taxon>Hoylesella</taxon>
    </lineage>
</organism>
<accession>A0A318HVG4</accession>
<dbReference type="STRING" id="1122991.GCA_000613445_01392"/>
<dbReference type="AlphaFoldDB" id="A0A318HVG4"/>
<dbReference type="Proteomes" id="UP000248314">
    <property type="component" value="Unassembled WGS sequence"/>
</dbReference>
<keyword evidence="3" id="KW-1185">Reference proteome</keyword>
<dbReference type="GeneID" id="84898797"/>
<dbReference type="EMBL" id="QJJX01000011">
    <property type="protein sequence ID" value="PXX22438.1"/>
    <property type="molecule type" value="Genomic_DNA"/>
</dbReference>